<evidence type="ECO:0000256" key="9">
    <source>
        <dbReference type="ARBA" id="ARBA00022878"/>
    </source>
</evidence>
<dbReference type="Proteomes" id="UP001165740">
    <property type="component" value="Chromosome 7"/>
</dbReference>
<dbReference type="GO" id="GO:0004838">
    <property type="term" value="F:L-tyrosine-2-oxoglutarate transaminase activity"/>
    <property type="evidence" value="ECO:0007669"/>
    <property type="project" value="UniProtKB-UniRule"/>
</dbReference>
<comment type="similarity">
    <text evidence="3 13">Belongs to the class-I pyridoxal-phosphate-dependent aminotransferase family.</text>
</comment>
<dbReference type="NCBIfam" id="TIGR01265">
    <property type="entry name" value="tyr_nico_aTase"/>
    <property type="match status" value="1"/>
</dbReference>
<dbReference type="InterPro" id="IPR005958">
    <property type="entry name" value="TyrNic_aminoTrfase"/>
</dbReference>
<evidence type="ECO:0000313" key="18">
    <source>
        <dbReference type="RefSeq" id="XP_055890496.1"/>
    </source>
</evidence>
<evidence type="ECO:0000256" key="3">
    <source>
        <dbReference type="ARBA" id="ARBA00007441"/>
    </source>
</evidence>
<dbReference type="GO" id="GO:0030170">
    <property type="term" value="F:pyridoxal phosphate binding"/>
    <property type="evidence" value="ECO:0007669"/>
    <property type="project" value="InterPro"/>
</dbReference>
<dbReference type="OrthoDB" id="7042322at2759"/>
<accession>A0A9W3ATD1</accession>
<dbReference type="InterPro" id="IPR015424">
    <property type="entry name" value="PyrdxlP-dep_Trfase"/>
</dbReference>
<dbReference type="Gene3D" id="3.90.1150.10">
    <property type="entry name" value="Aspartate Aminotransferase, domain 1"/>
    <property type="match status" value="1"/>
</dbReference>
<dbReference type="PANTHER" id="PTHR45744:SF2">
    <property type="entry name" value="TYROSINE AMINOTRANSFERASE"/>
    <property type="match status" value="1"/>
</dbReference>
<dbReference type="FunFam" id="3.90.1150.10:FF:000040">
    <property type="entry name" value="Tyrosine aminotransferase"/>
    <property type="match status" value="1"/>
</dbReference>
<evidence type="ECO:0000256" key="1">
    <source>
        <dbReference type="ARBA" id="ARBA00001933"/>
    </source>
</evidence>
<dbReference type="PANTHER" id="PTHR45744">
    <property type="entry name" value="TYROSINE AMINOTRANSFERASE"/>
    <property type="match status" value="1"/>
</dbReference>
<dbReference type="AlphaFoldDB" id="A0A9W3ATD1"/>
<evidence type="ECO:0000256" key="7">
    <source>
        <dbReference type="ARBA" id="ARBA00022576"/>
    </source>
</evidence>
<keyword evidence="16" id="KW-1185">Reference proteome</keyword>
<evidence type="ECO:0000256" key="14">
    <source>
        <dbReference type="PIRSR" id="PIRSR000517-1"/>
    </source>
</evidence>
<comment type="catalytic activity">
    <reaction evidence="12 13">
        <text>L-tyrosine + 2-oxoglutarate = 3-(4-hydroxyphenyl)pyruvate + L-glutamate</text>
        <dbReference type="Rhea" id="RHEA:15093"/>
        <dbReference type="ChEBI" id="CHEBI:16810"/>
        <dbReference type="ChEBI" id="CHEBI:29985"/>
        <dbReference type="ChEBI" id="CHEBI:36242"/>
        <dbReference type="ChEBI" id="CHEBI:58315"/>
        <dbReference type="EC" id="2.6.1.5"/>
    </reaction>
</comment>
<gene>
    <name evidence="17 18" type="primary">LOC106079887</name>
</gene>
<evidence type="ECO:0000256" key="6">
    <source>
        <dbReference type="ARBA" id="ARBA00015959"/>
    </source>
</evidence>
<comment type="pathway">
    <text evidence="2 13">Amino-acid degradation; L-phenylalanine degradation; acetoacetate and fumarate from L-phenylalanine: step 2/6.</text>
</comment>
<dbReference type="InterPro" id="IPR004839">
    <property type="entry name" value="Aminotransferase_I/II_large"/>
</dbReference>
<dbReference type="RefSeq" id="XP_055890496.1">
    <property type="nucleotide sequence ID" value="XM_056034521.1"/>
</dbReference>
<keyword evidence="11" id="KW-0585">Phenylalanine catabolism</keyword>
<dbReference type="SUPFAM" id="SSF53383">
    <property type="entry name" value="PLP-dependent transferases"/>
    <property type="match status" value="1"/>
</dbReference>
<keyword evidence="8" id="KW-0808">Transferase</keyword>
<comment type="function">
    <text evidence="13">Transaminase involved in tyrosine breakdown. Converts tyrosine to p-hydroxyphenylpyruvate.</text>
</comment>
<evidence type="ECO:0000256" key="11">
    <source>
        <dbReference type="ARBA" id="ARBA00023232"/>
    </source>
</evidence>
<dbReference type="EC" id="2.6.1.5" evidence="5 13"/>
<sequence>MAQEIKKNKWTVPISKMAQNTFNPIRSIVDTMKLEPHPDKPMIALSIGDPTVFGNLPMSEEIENAVIKCIKQRKYNGYAPSVGFDFARQAIAEYVSTPSSQVEAKDVILTSGCSGALELCISCLAEPGHNILIPKPGFSLYKTLAESLGIEVRSYNLLPEHSWEIDLQHLEKLIDDETAAVIVCNPSNPCGSAYRKEHLLAILETVARHKKPVIADEIYEHFVFNGQAYHSLASLSTVVPILACSGLTKRFLVPGWRLGWIVINDRNYAFTEVRNGLLKLSQRILGPNTLVQAALPEILKLTPQSFYTETLEYLETNAQLFYKYLSKIQGLMPIMPRGAMYMMIGIDMRHFPEFTSDIEFTQLLVTEQSVFCLPASCFQYPNYFRVVLTIPTEKVQEACDRIKEFCAQHYHFPADPFVQSVKGHKNEQINNTSYVNGLCPNGHYENGKSNGIEVNGLHDAEK</sequence>
<evidence type="ECO:0000256" key="13">
    <source>
        <dbReference type="PIRNR" id="PIRNR000517"/>
    </source>
</evidence>
<evidence type="ECO:0000256" key="4">
    <source>
        <dbReference type="ARBA" id="ARBA00011738"/>
    </source>
</evidence>
<evidence type="ECO:0000256" key="12">
    <source>
        <dbReference type="ARBA" id="ARBA00047798"/>
    </source>
</evidence>
<dbReference type="PRINTS" id="PR00753">
    <property type="entry name" value="ACCSYNTHASE"/>
</dbReference>
<feature type="domain" description="Aminotransferase class I/classII large" evidence="15">
    <location>
        <begin position="41"/>
        <end position="402"/>
    </location>
</feature>
<dbReference type="Pfam" id="PF00155">
    <property type="entry name" value="Aminotran_1_2"/>
    <property type="match status" value="1"/>
</dbReference>
<dbReference type="InterPro" id="IPR005957">
    <property type="entry name" value="Tyrosine_aminoTrfase"/>
</dbReference>
<dbReference type="CDD" id="cd00609">
    <property type="entry name" value="AAT_like"/>
    <property type="match status" value="1"/>
</dbReference>
<reference evidence="17 18" key="1">
    <citation type="submission" date="2025-04" db="UniProtKB">
        <authorList>
            <consortium name="RefSeq"/>
        </authorList>
    </citation>
    <scope>IDENTIFICATION</scope>
</reference>
<comment type="subunit">
    <text evidence="4 13">Homodimer.</text>
</comment>
<dbReference type="RefSeq" id="XP_055890494.1">
    <property type="nucleotide sequence ID" value="XM_056034519.1"/>
</dbReference>
<dbReference type="GO" id="GO:0006572">
    <property type="term" value="P:L-tyrosine catabolic process"/>
    <property type="evidence" value="ECO:0007669"/>
    <property type="project" value="UniProtKB-KW"/>
</dbReference>
<dbReference type="GO" id="GO:0006559">
    <property type="term" value="P:L-phenylalanine catabolic process"/>
    <property type="evidence" value="ECO:0007669"/>
    <property type="project" value="UniProtKB-UniRule"/>
</dbReference>
<dbReference type="OMA" id="CALDLCI"/>
<dbReference type="PROSITE" id="PS00105">
    <property type="entry name" value="AA_TRANSFER_CLASS_1"/>
    <property type="match status" value="1"/>
</dbReference>
<keyword evidence="10 13" id="KW-0663">Pyridoxal phosphate</keyword>
<feature type="modified residue" description="N6-(pyridoxal phosphate)lysine" evidence="14">
    <location>
        <position position="249"/>
    </location>
</feature>
<organism evidence="16 18">
    <name type="scientific">Biomphalaria glabrata</name>
    <name type="common">Bloodfluke planorb</name>
    <name type="synonym">Freshwater snail</name>
    <dbReference type="NCBI Taxonomy" id="6526"/>
    <lineage>
        <taxon>Eukaryota</taxon>
        <taxon>Metazoa</taxon>
        <taxon>Spiralia</taxon>
        <taxon>Lophotrochozoa</taxon>
        <taxon>Mollusca</taxon>
        <taxon>Gastropoda</taxon>
        <taxon>Heterobranchia</taxon>
        <taxon>Euthyneura</taxon>
        <taxon>Panpulmonata</taxon>
        <taxon>Hygrophila</taxon>
        <taxon>Lymnaeoidea</taxon>
        <taxon>Planorbidae</taxon>
        <taxon>Biomphalaria</taxon>
    </lineage>
</organism>
<comment type="cofactor">
    <cofactor evidence="1 13 14">
        <name>pyridoxal 5'-phosphate</name>
        <dbReference type="ChEBI" id="CHEBI:597326"/>
    </cofactor>
</comment>
<dbReference type="InterPro" id="IPR015421">
    <property type="entry name" value="PyrdxlP-dep_Trfase_major"/>
</dbReference>
<dbReference type="PIRSF" id="PIRSF000517">
    <property type="entry name" value="Tyr_transaminase"/>
    <property type="match status" value="1"/>
</dbReference>
<evidence type="ECO:0000256" key="5">
    <source>
        <dbReference type="ARBA" id="ARBA00012749"/>
    </source>
</evidence>
<evidence type="ECO:0000313" key="17">
    <source>
        <dbReference type="RefSeq" id="XP_055890494.1"/>
    </source>
</evidence>
<keyword evidence="9" id="KW-0828">Tyrosine catabolism</keyword>
<proteinExistence type="inferred from homology"/>
<dbReference type="FunFam" id="3.40.640.10:FF:000048">
    <property type="entry name" value="tyrosine aminotransferase"/>
    <property type="match status" value="1"/>
</dbReference>
<evidence type="ECO:0000259" key="15">
    <source>
        <dbReference type="Pfam" id="PF00155"/>
    </source>
</evidence>
<evidence type="ECO:0000256" key="10">
    <source>
        <dbReference type="ARBA" id="ARBA00022898"/>
    </source>
</evidence>
<evidence type="ECO:0000256" key="2">
    <source>
        <dbReference type="ARBA" id="ARBA00005203"/>
    </source>
</evidence>
<evidence type="ECO:0000256" key="8">
    <source>
        <dbReference type="ARBA" id="ARBA00022679"/>
    </source>
</evidence>
<name>A0A9W3ATD1_BIOGL</name>
<dbReference type="NCBIfam" id="TIGR01264">
    <property type="entry name" value="tyr_amTase_E"/>
    <property type="match status" value="1"/>
</dbReference>
<protein>
    <recommendedName>
        <fullName evidence="6 13">Tyrosine aminotransferase</fullName>
        <shortName evidence="13">TAT</shortName>
        <ecNumber evidence="5 13">2.6.1.5</ecNumber>
    </recommendedName>
</protein>
<evidence type="ECO:0000313" key="16">
    <source>
        <dbReference type="Proteomes" id="UP001165740"/>
    </source>
</evidence>
<keyword evidence="7" id="KW-0032">Aminotransferase</keyword>
<dbReference type="InterPro" id="IPR004838">
    <property type="entry name" value="NHTrfase_class1_PyrdxlP-BS"/>
</dbReference>
<dbReference type="Gene3D" id="3.40.640.10">
    <property type="entry name" value="Type I PLP-dependent aspartate aminotransferase-like (Major domain)"/>
    <property type="match status" value="1"/>
</dbReference>
<dbReference type="InterPro" id="IPR015422">
    <property type="entry name" value="PyrdxlP-dep_Trfase_small"/>
</dbReference>
<dbReference type="GeneID" id="106079887"/>